<dbReference type="InterPro" id="IPR013740">
    <property type="entry name" value="Redoxin"/>
</dbReference>
<dbReference type="InterPro" id="IPR036249">
    <property type="entry name" value="Thioredoxin-like_sf"/>
</dbReference>
<evidence type="ECO:0000313" key="3">
    <source>
        <dbReference type="EMBL" id="MBC5766439.1"/>
    </source>
</evidence>
<keyword evidence="1" id="KW-0732">Signal</keyword>
<feature type="signal peptide" evidence="1">
    <location>
        <begin position="1"/>
        <end position="24"/>
    </location>
</feature>
<evidence type="ECO:0000313" key="4">
    <source>
        <dbReference type="Proteomes" id="UP000596827"/>
    </source>
</evidence>
<sequence length="171" mass="18863">MHVCHARRALLAYPLSVAVSAAMAQQGAQVRAWPAGRAAPAFDVTDLQGRRWSAPGAGKALAVNFWATWCEPCRSEMPTLQQLSEFYADKLAVVALNFKERAATAQRFARQGGFDLPIALDPDGDVAKRWEVKVFPTTILIDAAGRPRWRVQGEMDWTGKEALALVEGLWR</sequence>
<dbReference type="InterPro" id="IPR013766">
    <property type="entry name" value="Thioredoxin_domain"/>
</dbReference>
<dbReference type="InterPro" id="IPR050553">
    <property type="entry name" value="Thioredoxin_ResA/DsbE_sf"/>
</dbReference>
<dbReference type="Gene3D" id="3.40.30.10">
    <property type="entry name" value="Glutaredoxin"/>
    <property type="match status" value="1"/>
</dbReference>
<evidence type="ECO:0000259" key="2">
    <source>
        <dbReference type="PROSITE" id="PS51352"/>
    </source>
</evidence>
<protein>
    <submittedName>
        <fullName evidence="3">TlpA family protein disulfide reductase</fullName>
    </submittedName>
</protein>
<proteinExistence type="predicted"/>
<dbReference type="PROSITE" id="PS51352">
    <property type="entry name" value="THIOREDOXIN_2"/>
    <property type="match status" value="1"/>
</dbReference>
<name>A0A923MBT5_9BURK</name>
<dbReference type="SUPFAM" id="SSF52833">
    <property type="entry name" value="Thioredoxin-like"/>
    <property type="match status" value="1"/>
</dbReference>
<keyword evidence="4" id="KW-1185">Reference proteome</keyword>
<dbReference type="Pfam" id="PF08534">
    <property type="entry name" value="Redoxin"/>
    <property type="match status" value="1"/>
</dbReference>
<dbReference type="AlphaFoldDB" id="A0A923MBT5"/>
<feature type="domain" description="Thioredoxin" evidence="2">
    <location>
        <begin position="33"/>
        <end position="171"/>
    </location>
</feature>
<dbReference type="PANTHER" id="PTHR42852">
    <property type="entry name" value="THIOL:DISULFIDE INTERCHANGE PROTEIN DSBE"/>
    <property type="match status" value="1"/>
</dbReference>
<dbReference type="CDD" id="cd02966">
    <property type="entry name" value="TlpA_like_family"/>
    <property type="match status" value="1"/>
</dbReference>
<dbReference type="GO" id="GO:0016491">
    <property type="term" value="F:oxidoreductase activity"/>
    <property type="evidence" value="ECO:0007669"/>
    <property type="project" value="InterPro"/>
</dbReference>
<comment type="caution">
    <text evidence="3">The sequence shown here is derived from an EMBL/GenBank/DDBJ whole genome shotgun (WGS) entry which is preliminary data.</text>
</comment>
<accession>A0A923MBT5</accession>
<feature type="chain" id="PRO_5037203632" evidence="1">
    <location>
        <begin position="25"/>
        <end position="171"/>
    </location>
</feature>
<dbReference type="Proteomes" id="UP000596827">
    <property type="component" value="Unassembled WGS sequence"/>
</dbReference>
<dbReference type="EMBL" id="JACORU010000007">
    <property type="protein sequence ID" value="MBC5766439.1"/>
    <property type="molecule type" value="Genomic_DNA"/>
</dbReference>
<evidence type="ECO:0000256" key="1">
    <source>
        <dbReference type="SAM" id="SignalP"/>
    </source>
</evidence>
<organism evidence="3 4">
    <name type="scientific">Ramlibacter albus</name>
    <dbReference type="NCBI Taxonomy" id="2079448"/>
    <lineage>
        <taxon>Bacteria</taxon>
        <taxon>Pseudomonadati</taxon>
        <taxon>Pseudomonadota</taxon>
        <taxon>Betaproteobacteria</taxon>
        <taxon>Burkholderiales</taxon>
        <taxon>Comamonadaceae</taxon>
        <taxon>Ramlibacter</taxon>
    </lineage>
</organism>
<gene>
    <name evidence="3" type="ORF">H8R02_18360</name>
</gene>
<dbReference type="PANTHER" id="PTHR42852:SF17">
    <property type="entry name" value="THIOREDOXIN-LIKE PROTEIN HI_1115"/>
    <property type="match status" value="1"/>
</dbReference>
<reference evidence="3" key="1">
    <citation type="submission" date="2020-08" db="EMBL/GenBank/DDBJ databases">
        <title>Ramlibacter sp. GTP1 16S ribosomal RNA gene genome sequencing and assembly.</title>
        <authorList>
            <person name="Kang M."/>
        </authorList>
    </citation>
    <scope>NUCLEOTIDE SEQUENCE</scope>
    <source>
        <strain evidence="3">GTP1</strain>
    </source>
</reference>